<dbReference type="RefSeq" id="WP_088028284.1">
    <property type="nucleotide sequence ID" value="NZ_FWZD01000040.1"/>
</dbReference>
<dbReference type="GO" id="GO:0006352">
    <property type="term" value="P:DNA-templated transcription initiation"/>
    <property type="evidence" value="ECO:0007669"/>
    <property type="project" value="InterPro"/>
</dbReference>
<name>A0A1Y5ZG30_9BACI</name>
<dbReference type="AlphaFoldDB" id="A0A1Y5ZG30"/>
<dbReference type="EMBL" id="FWZD01000040">
    <property type="protein sequence ID" value="SMD93755.1"/>
    <property type="molecule type" value="Genomic_DNA"/>
</dbReference>
<dbReference type="GO" id="GO:0003700">
    <property type="term" value="F:DNA-binding transcription factor activity"/>
    <property type="evidence" value="ECO:0007669"/>
    <property type="project" value="InterPro"/>
</dbReference>
<gene>
    <name evidence="1" type="primary">sigA_3</name>
    <name evidence="1" type="ORF">BACERE00185_01817</name>
</gene>
<sequence>MFDTEEFYLKEVEKNKHLMHYEKLLIVLSKSGYSKAKFKLGQARQELVISITLEYLGSGLSFIDLINEANLGLMRGIEEINKLSDNDELDEHLKPFIHLSLQKALSHLKKQ</sequence>
<protein>
    <submittedName>
        <fullName evidence="1">RNA polymerase sigma factor SigA</fullName>
    </submittedName>
</protein>
<dbReference type="Proteomes" id="UP000194439">
    <property type="component" value="Unassembled WGS sequence"/>
</dbReference>
<evidence type="ECO:0000313" key="2">
    <source>
        <dbReference type="Proteomes" id="UP000194439"/>
    </source>
</evidence>
<dbReference type="Gene3D" id="1.20.120.1810">
    <property type="match status" value="1"/>
</dbReference>
<proteinExistence type="predicted"/>
<accession>A0A1Y5ZG30</accession>
<organism evidence="1 2">
    <name type="scientific">Bacillus mobilis</name>
    <dbReference type="NCBI Taxonomy" id="2026190"/>
    <lineage>
        <taxon>Bacteria</taxon>
        <taxon>Bacillati</taxon>
        <taxon>Bacillota</taxon>
        <taxon>Bacilli</taxon>
        <taxon>Bacillales</taxon>
        <taxon>Bacillaceae</taxon>
        <taxon>Bacillus</taxon>
        <taxon>Bacillus cereus group</taxon>
    </lineage>
</organism>
<dbReference type="InterPro" id="IPR013325">
    <property type="entry name" value="RNA_pol_sigma_r2"/>
</dbReference>
<reference evidence="2" key="1">
    <citation type="submission" date="2017-04" db="EMBL/GenBank/DDBJ databases">
        <authorList>
            <person name="Criscuolo A."/>
        </authorList>
    </citation>
    <scope>NUCLEOTIDE SEQUENCE [LARGE SCALE GENOMIC DNA]</scope>
</reference>
<evidence type="ECO:0000313" key="1">
    <source>
        <dbReference type="EMBL" id="SMD93755.1"/>
    </source>
</evidence>
<dbReference type="SUPFAM" id="SSF88946">
    <property type="entry name" value="Sigma2 domain of RNA polymerase sigma factors"/>
    <property type="match status" value="1"/>
</dbReference>